<dbReference type="CDD" id="cd08771">
    <property type="entry name" value="DLP_1"/>
    <property type="match status" value="1"/>
</dbReference>
<keyword evidence="3" id="KW-0547">Nucleotide-binding</keyword>
<dbReference type="InterPro" id="IPR027417">
    <property type="entry name" value="P-loop_NTPase"/>
</dbReference>
<evidence type="ECO:0000256" key="4">
    <source>
        <dbReference type="ARBA" id="ARBA00022801"/>
    </source>
</evidence>
<feature type="compositionally biased region" description="Pro residues" evidence="7">
    <location>
        <begin position="803"/>
        <end position="819"/>
    </location>
</feature>
<name>A0A813PLL3_ADIRI</name>
<evidence type="ECO:0000256" key="3">
    <source>
        <dbReference type="ARBA" id="ARBA00022741"/>
    </source>
</evidence>
<feature type="compositionally biased region" description="Low complexity" evidence="7">
    <location>
        <begin position="859"/>
        <end position="874"/>
    </location>
</feature>
<dbReference type="SMART" id="SM00302">
    <property type="entry name" value="GED"/>
    <property type="match status" value="1"/>
</dbReference>
<dbReference type="GO" id="GO:0005874">
    <property type="term" value="C:microtubule"/>
    <property type="evidence" value="ECO:0007669"/>
    <property type="project" value="UniProtKB-KW"/>
</dbReference>
<feature type="compositionally biased region" description="Pro residues" evidence="7">
    <location>
        <begin position="913"/>
        <end position="942"/>
    </location>
</feature>
<feature type="compositionally biased region" description="Polar residues" evidence="7">
    <location>
        <begin position="883"/>
        <end position="894"/>
    </location>
</feature>
<dbReference type="SUPFAM" id="SSF50729">
    <property type="entry name" value="PH domain-like"/>
    <property type="match status" value="1"/>
</dbReference>
<dbReference type="Gene3D" id="2.30.29.30">
    <property type="entry name" value="Pleckstrin-homology domain (PH domain)/Phosphotyrosine-binding domain (PTB)"/>
    <property type="match status" value="1"/>
</dbReference>
<evidence type="ECO:0000256" key="2">
    <source>
        <dbReference type="ARBA" id="ARBA00022701"/>
    </source>
</evidence>
<evidence type="ECO:0000256" key="5">
    <source>
        <dbReference type="ARBA" id="ARBA00023134"/>
    </source>
</evidence>
<dbReference type="CDD" id="cd01256">
    <property type="entry name" value="PH_dynamin"/>
    <property type="match status" value="1"/>
</dbReference>
<dbReference type="PANTHER" id="PTHR11566">
    <property type="entry name" value="DYNAMIN"/>
    <property type="match status" value="1"/>
</dbReference>
<dbReference type="GO" id="GO:0031623">
    <property type="term" value="P:receptor internalization"/>
    <property type="evidence" value="ECO:0007669"/>
    <property type="project" value="TreeGrafter"/>
</dbReference>
<dbReference type="PROSITE" id="PS51718">
    <property type="entry name" value="G_DYNAMIN_2"/>
    <property type="match status" value="1"/>
</dbReference>
<dbReference type="Gene3D" id="1.20.120.1240">
    <property type="entry name" value="Dynamin, middle domain"/>
    <property type="match status" value="1"/>
</dbReference>
<dbReference type="Pfam" id="PF01031">
    <property type="entry name" value="Dynamin_M"/>
    <property type="match status" value="1"/>
</dbReference>
<protein>
    <recommendedName>
        <fullName evidence="1">dynamin GTPase</fullName>
        <ecNumber evidence="1">3.6.5.5</ecNumber>
    </recommendedName>
</protein>
<feature type="domain" description="PH" evidence="8">
    <location>
        <begin position="528"/>
        <end position="633"/>
    </location>
</feature>
<dbReference type="InterPro" id="IPR011993">
    <property type="entry name" value="PH-like_dom_sf"/>
</dbReference>
<keyword evidence="6" id="KW-0505">Motor protein</keyword>
<dbReference type="InterPro" id="IPR022812">
    <property type="entry name" value="Dynamin"/>
</dbReference>
<dbReference type="GO" id="GO:0005525">
    <property type="term" value="F:GTP binding"/>
    <property type="evidence" value="ECO:0007669"/>
    <property type="project" value="UniProtKB-KW"/>
</dbReference>
<evidence type="ECO:0000313" key="11">
    <source>
        <dbReference type="EMBL" id="CAF0755897.1"/>
    </source>
</evidence>
<dbReference type="GO" id="GO:0005886">
    <property type="term" value="C:plasma membrane"/>
    <property type="evidence" value="ECO:0007669"/>
    <property type="project" value="TreeGrafter"/>
</dbReference>
<keyword evidence="12" id="KW-1185">Reference proteome</keyword>
<gene>
    <name evidence="11" type="ORF">XAT740_LOCUS673</name>
</gene>
<feature type="compositionally biased region" description="Pro residues" evidence="7">
    <location>
        <begin position="827"/>
        <end position="838"/>
    </location>
</feature>
<dbReference type="GO" id="GO:0016185">
    <property type="term" value="P:synaptic vesicle budding from presynaptic endocytic zone membrane"/>
    <property type="evidence" value="ECO:0007669"/>
    <property type="project" value="TreeGrafter"/>
</dbReference>
<dbReference type="GO" id="GO:0005737">
    <property type="term" value="C:cytoplasm"/>
    <property type="evidence" value="ECO:0007669"/>
    <property type="project" value="TreeGrafter"/>
</dbReference>
<keyword evidence="5" id="KW-0342">GTP-binding</keyword>
<dbReference type="SUPFAM" id="SSF52540">
    <property type="entry name" value="P-loop containing nucleoside triphosphate hydrolases"/>
    <property type="match status" value="1"/>
</dbReference>
<dbReference type="PANTHER" id="PTHR11566:SF212">
    <property type="entry name" value="DYNAMIN"/>
    <property type="match status" value="1"/>
</dbReference>
<dbReference type="InterPro" id="IPR020850">
    <property type="entry name" value="GED_dom"/>
</dbReference>
<evidence type="ECO:0000259" key="8">
    <source>
        <dbReference type="PROSITE" id="PS50003"/>
    </source>
</evidence>
<evidence type="ECO:0000256" key="7">
    <source>
        <dbReference type="SAM" id="MobiDB-lite"/>
    </source>
</evidence>
<dbReference type="InterPro" id="IPR030381">
    <property type="entry name" value="G_DYNAMIN_dom"/>
</dbReference>
<dbReference type="Pfam" id="PF00169">
    <property type="entry name" value="PH"/>
    <property type="match status" value="1"/>
</dbReference>
<organism evidence="11 12">
    <name type="scientific">Adineta ricciae</name>
    <name type="common">Rotifer</name>
    <dbReference type="NCBI Taxonomy" id="249248"/>
    <lineage>
        <taxon>Eukaryota</taxon>
        <taxon>Metazoa</taxon>
        <taxon>Spiralia</taxon>
        <taxon>Gnathifera</taxon>
        <taxon>Rotifera</taxon>
        <taxon>Eurotatoria</taxon>
        <taxon>Bdelloidea</taxon>
        <taxon>Adinetida</taxon>
        <taxon>Adinetidae</taxon>
        <taxon>Adineta</taxon>
    </lineage>
</organism>
<dbReference type="SMART" id="SM00053">
    <property type="entry name" value="DYNc"/>
    <property type="match status" value="1"/>
</dbReference>
<dbReference type="GO" id="GO:0098793">
    <property type="term" value="C:presynapse"/>
    <property type="evidence" value="ECO:0007669"/>
    <property type="project" value="GOC"/>
</dbReference>
<dbReference type="PRINTS" id="PR00195">
    <property type="entry name" value="DYNAMIN"/>
</dbReference>
<comment type="caution">
    <text evidence="11">The sequence shown here is derived from an EMBL/GenBank/DDBJ whole genome shotgun (WGS) entry which is preliminary data.</text>
</comment>
<dbReference type="InterPro" id="IPR000375">
    <property type="entry name" value="Dynamin_stalk"/>
</dbReference>
<feature type="domain" description="GED" evidence="9">
    <location>
        <begin position="661"/>
        <end position="752"/>
    </location>
</feature>
<dbReference type="EC" id="3.6.5.5" evidence="1"/>
<evidence type="ECO:0000259" key="9">
    <source>
        <dbReference type="PROSITE" id="PS51388"/>
    </source>
</evidence>
<dbReference type="GO" id="GO:0003924">
    <property type="term" value="F:GTPase activity"/>
    <property type="evidence" value="ECO:0007669"/>
    <property type="project" value="InterPro"/>
</dbReference>
<feature type="domain" description="Dynamin-type G" evidence="10">
    <location>
        <begin position="32"/>
        <end position="304"/>
    </location>
</feature>
<evidence type="ECO:0000313" key="12">
    <source>
        <dbReference type="Proteomes" id="UP000663828"/>
    </source>
</evidence>
<dbReference type="SMART" id="SM00233">
    <property type="entry name" value="PH"/>
    <property type="match status" value="1"/>
</dbReference>
<evidence type="ECO:0000256" key="6">
    <source>
        <dbReference type="ARBA" id="ARBA00023175"/>
    </source>
</evidence>
<sequence length="942" mass="104949">MATHAGNPNMELLIPMINQLQHIFTAVNARLTLTLPQIAVVGAQSAGKSSVLENIVGRDFLPRGGNMVTKRPLVLQLITSQGQEYAVFGHKPQQRFINYADVRAEIENDTKAVVRDDMGVSNIPINLTIYSPHVVNLTLVDLPGMVKVPSQGQPPDIVKKIDDIIIEYISNENCLILAVTPANIDIVTSDALVMARSRDPMGKRTIGVLTKLDMMGKGHNARDVLLNKVVVLERGFIGVVLRGQRLDEYGRASKELDIPGALEHERQFFQSEPAYRDIADRMGVPFLQRTLSIQLTEHILKCLPDLKRELTARHRDLAKEVAEYRATAMFDTSSTSDTKALVGLTHELREDFDTALQGTHLKESDLKTLTGGARIANIFRERFPFELVKTELQDKDMRNQTVVAIKNIRGFRSGLFTPDEAFEYIVQMQIAKFEEPVMKCVDMVVSELMAIIHEATSKMKRYPLLRQSTEDLLIQYLREREIATKQACSTYVQTQLSYINTNNEDFIGFAGAEKSVAAGEAKRTVTNQVIRKGFLRVHTGVKLFQAKDYFFVLSTDNLSWFTDSDEKEKKYMLPLENLKIRDVEGGFMAKRPQFAIFNTDSKNVYKEHKTLELSVDNTEELDTWKASFLRAGVYPEREQPHEDSQSAAEVGPVDPHMERQVETINKLVTSYMQIIAKMTRDYIPKTIMFHIVQNIQKFVAKELLAHLYALPDPKSLLQESEEERQRREAKLAEFEAIKSALTIIENFHINARKVAGSVMPASVLAAGFSSASSAPTNNYGASNFSSNSLDTSYFQSSFATNRPPSPNPSRKQPAPPNPTPTAFSSREPPPPPLRPSPIPSGFGSNSSTLPAPIMPQRAQSSSMNSSSSQSSSNMFHGLDPFATPTSQYQNGTSNPPVPAPVMNQQGRASPQPGGLPPPISPIRPTPSIPPRPFERPPVPQRN</sequence>
<dbReference type="Pfam" id="PF02212">
    <property type="entry name" value="GED"/>
    <property type="match status" value="1"/>
</dbReference>
<dbReference type="Pfam" id="PF00350">
    <property type="entry name" value="Dynamin_N"/>
    <property type="match status" value="1"/>
</dbReference>
<accession>A0A813PLL3</accession>
<dbReference type="InterPro" id="IPR001401">
    <property type="entry name" value="Dynamin_GTPase"/>
</dbReference>
<proteinExistence type="predicted"/>
<dbReference type="GO" id="GO:0008017">
    <property type="term" value="F:microtubule binding"/>
    <property type="evidence" value="ECO:0007669"/>
    <property type="project" value="TreeGrafter"/>
</dbReference>
<evidence type="ECO:0000259" key="10">
    <source>
        <dbReference type="PROSITE" id="PS51718"/>
    </source>
</evidence>
<dbReference type="Proteomes" id="UP000663828">
    <property type="component" value="Unassembled WGS sequence"/>
</dbReference>
<dbReference type="PROSITE" id="PS50003">
    <property type="entry name" value="PH_DOMAIN"/>
    <property type="match status" value="1"/>
</dbReference>
<dbReference type="PROSITE" id="PS51388">
    <property type="entry name" value="GED"/>
    <property type="match status" value="1"/>
</dbReference>
<keyword evidence="2" id="KW-0493">Microtubule</keyword>
<dbReference type="InterPro" id="IPR001849">
    <property type="entry name" value="PH_domain"/>
</dbReference>
<feature type="region of interest" description="Disordered" evidence="7">
    <location>
        <begin position="795"/>
        <end position="942"/>
    </location>
</feature>
<keyword evidence="4" id="KW-0378">Hydrolase</keyword>
<dbReference type="AlphaFoldDB" id="A0A813PLL3"/>
<dbReference type="InterPro" id="IPR045063">
    <property type="entry name" value="Dynamin_N"/>
</dbReference>
<evidence type="ECO:0000256" key="1">
    <source>
        <dbReference type="ARBA" id="ARBA00011980"/>
    </source>
</evidence>
<reference evidence="11" key="1">
    <citation type="submission" date="2021-02" db="EMBL/GenBank/DDBJ databases">
        <authorList>
            <person name="Nowell W R."/>
        </authorList>
    </citation>
    <scope>NUCLEOTIDE SEQUENCE</scope>
</reference>
<dbReference type="InterPro" id="IPR003130">
    <property type="entry name" value="GED"/>
</dbReference>
<dbReference type="EMBL" id="CAJNOR010000019">
    <property type="protein sequence ID" value="CAF0755897.1"/>
    <property type="molecule type" value="Genomic_DNA"/>
</dbReference>
<dbReference type="Gene3D" id="3.40.50.300">
    <property type="entry name" value="P-loop containing nucleotide triphosphate hydrolases"/>
    <property type="match status" value="1"/>
</dbReference>